<name>A0A285BW01_9PROT</name>
<dbReference type="OrthoDB" id="9928996at2"/>
<protein>
    <submittedName>
        <fullName evidence="1">Uncharacterized protein</fullName>
    </submittedName>
</protein>
<dbReference type="AlphaFoldDB" id="A0A285BW01"/>
<reference evidence="1 2" key="1">
    <citation type="submission" date="2017-08" db="EMBL/GenBank/DDBJ databases">
        <authorList>
            <person name="de Groot N.N."/>
        </authorList>
    </citation>
    <scope>NUCLEOTIDE SEQUENCE [LARGE SCALE GENOMIC DNA]</scope>
    <source>
        <strain evidence="1 2">Nm15</strain>
    </source>
</reference>
<organism evidence="1 2">
    <name type="scientific">Nitrosomonas ureae</name>
    <dbReference type="NCBI Taxonomy" id="44577"/>
    <lineage>
        <taxon>Bacteria</taxon>
        <taxon>Pseudomonadati</taxon>
        <taxon>Pseudomonadota</taxon>
        <taxon>Betaproteobacteria</taxon>
        <taxon>Nitrosomonadales</taxon>
        <taxon>Nitrosomonadaceae</taxon>
        <taxon>Nitrosomonas</taxon>
    </lineage>
</organism>
<sequence length="99" mass="11724">MKVAILIRAVRNDQFVACYPYSTIPLKEKSTVHKDFDLCWQKALRNNFVKAGTEELYYFSFVDLEGRNRKNCFRIEKPFKLTLVANLERRLRGFARGKM</sequence>
<proteinExistence type="predicted"/>
<evidence type="ECO:0000313" key="2">
    <source>
        <dbReference type="Proteomes" id="UP000242498"/>
    </source>
</evidence>
<evidence type="ECO:0000313" key="1">
    <source>
        <dbReference type="EMBL" id="SNX59086.1"/>
    </source>
</evidence>
<dbReference type="EMBL" id="LT907782">
    <property type="protein sequence ID" value="SNX59086.1"/>
    <property type="molecule type" value="Genomic_DNA"/>
</dbReference>
<accession>A0A285BW01</accession>
<gene>
    <name evidence="1" type="ORF">SAMN06296273_0528</name>
</gene>
<dbReference type="Proteomes" id="UP000242498">
    <property type="component" value="Chromosome I"/>
</dbReference>
<dbReference type="RefSeq" id="WP_096291893.1">
    <property type="nucleotide sequence ID" value="NZ_LT907782.1"/>
</dbReference>